<feature type="transmembrane region" description="Helical" evidence="1">
    <location>
        <begin position="50"/>
        <end position="71"/>
    </location>
</feature>
<name>A0A1T4PDH8_9FIRM</name>
<proteinExistence type="predicted"/>
<dbReference type="AlphaFoldDB" id="A0A1T4PDH8"/>
<keyword evidence="1" id="KW-0812">Transmembrane</keyword>
<accession>A0A1T4PDH8</accession>
<sequence length="196" mass="22321">MKKKKKENCIIKSVIIGNFGHIVLSFITGIIIHIMANFESLSFYEGFKNAILFILFILTLGFWFYMGILSTKYDREDIYKTGIITAIISILPAAFFTIISSVFSIYLRNADGLTIWNAFYIFGGPTLFWHRPFSFIIQLVVSSGFKGNGYFIYFIDLLLIALVIFTGAIFFGTSKNKRIVSEKSFHKNKKENPIAG</sequence>
<reference evidence="2 3" key="1">
    <citation type="submission" date="2017-02" db="EMBL/GenBank/DDBJ databases">
        <authorList>
            <person name="Peterson S.W."/>
        </authorList>
    </citation>
    <scope>NUCLEOTIDE SEQUENCE [LARGE SCALE GENOMIC DNA]</scope>
    <source>
        <strain evidence="2 3">DSM 15102</strain>
    </source>
</reference>
<keyword evidence="3" id="KW-1185">Reference proteome</keyword>
<dbReference type="Proteomes" id="UP000196365">
    <property type="component" value="Unassembled WGS sequence"/>
</dbReference>
<protein>
    <submittedName>
        <fullName evidence="2">Uncharacterized protein</fullName>
    </submittedName>
</protein>
<feature type="transmembrane region" description="Helical" evidence="1">
    <location>
        <begin position="83"/>
        <end position="107"/>
    </location>
</feature>
<organism evidence="2 3">
    <name type="scientific">Garciella nitratireducens DSM 15102</name>
    <dbReference type="NCBI Taxonomy" id="1121911"/>
    <lineage>
        <taxon>Bacteria</taxon>
        <taxon>Bacillati</taxon>
        <taxon>Bacillota</taxon>
        <taxon>Clostridia</taxon>
        <taxon>Eubacteriales</taxon>
        <taxon>Eubacteriaceae</taxon>
        <taxon>Garciella</taxon>
    </lineage>
</organism>
<keyword evidence="1" id="KW-1133">Transmembrane helix</keyword>
<feature type="transmembrane region" description="Helical" evidence="1">
    <location>
        <begin position="21"/>
        <end position="38"/>
    </location>
</feature>
<evidence type="ECO:0000313" key="2">
    <source>
        <dbReference type="EMBL" id="SJZ89594.1"/>
    </source>
</evidence>
<evidence type="ECO:0000313" key="3">
    <source>
        <dbReference type="Proteomes" id="UP000196365"/>
    </source>
</evidence>
<keyword evidence="1" id="KW-0472">Membrane</keyword>
<evidence type="ECO:0000256" key="1">
    <source>
        <dbReference type="SAM" id="Phobius"/>
    </source>
</evidence>
<gene>
    <name evidence="2" type="ORF">SAMN02745973_02034</name>
</gene>
<dbReference type="RefSeq" id="WP_087679389.1">
    <property type="nucleotide sequence ID" value="NZ_FUWV01000016.1"/>
</dbReference>
<feature type="transmembrane region" description="Helical" evidence="1">
    <location>
        <begin position="150"/>
        <end position="171"/>
    </location>
</feature>
<dbReference type="EMBL" id="FUWV01000016">
    <property type="protein sequence ID" value="SJZ89594.1"/>
    <property type="molecule type" value="Genomic_DNA"/>
</dbReference>